<dbReference type="AlphaFoldDB" id="A0A0K9NL84"/>
<gene>
    <name evidence="1" type="ORF">ZOSMA_92G00850</name>
</gene>
<reference evidence="2" key="1">
    <citation type="journal article" date="2016" name="Nature">
        <title>The genome of the seagrass Zostera marina reveals angiosperm adaptation to the sea.</title>
        <authorList>
            <person name="Olsen J.L."/>
            <person name="Rouze P."/>
            <person name="Verhelst B."/>
            <person name="Lin Y.-C."/>
            <person name="Bayer T."/>
            <person name="Collen J."/>
            <person name="Dattolo E."/>
            <person name="De Paoli E."/>
            <person name="Dittami S."/>
            <person name="Maumus F."/>
            <person name="Michel G."/>
            <person name="Kersting A."/>
            <person name="Lauritano C."/>
            <person name="Lohaus R."/>
            <person name="Toepel M."/>
            <person name="Tonon T."/>
            <person name="Vanneste K."/>
            <person name="Amirebrahimi M."/>
            <person name="Brakel J."/>
            <person name="Bostroem C."/>
            <person name="Chovatia M."/>
            <person name="Grimwood J."/>
            <person name="Jenkins J.W."/>
            <person name="Jueterbock A."/>
            <person name="Mraz A."/>
            <person name="Stam W.T."/>
            <person name="Tice H."/>
            <person name="Bornberg-Bauer E."/>
            <person name="Green P.J."/>
            <person name="Pearson G.A."/>
            <person name="Procaccini G."/>
            <person name="Duarte C.M."/>
            <person name="Schmutz J."/>
            <person name="Reusch T.B.H."/>
            <person name="Van de Peer Y."/>
        </authorList>
    </citation>
    <scope>NUCLEOTIDE SEQUENCE [LARGE SCALE GENOMIC DNA]</scope>
    <source>
        <strain evidence="2">cv. Finnish</strain>
    </source>
</reference>
<dbReference type="OMA" id="EEYNEMF"/>
<name>A0A0K9NL84_ZOSMR</name>
<sequence>MVKRINDQLENLQGVDDKDLESQLDRNQMISTQFVVTRMKFFLSKIIYLFQRKSEEYNEMFVPARDLEIVWTDEWMINSDLSRSKDVARLSLVCWLDIRGSVAKLEQRFNRTVTYSSFLIFKMPPESYGLEGTSFEAKIRKNSIKDEEDGRAHLKLRKESSFASKRPIIRNDGWSELSLGDFSIDHGDIAGHIEARLLVNNKIYWKDGLIVHGVQFRSDFNKNNNKNI</sequence>
<dbReference type="OrthoDB" id="533833at2759"/>
<dbReference type="Pfam" id="PF14299">
    <property type="entry name" value="PP2"/>
    <property type="match status" value="1"/>
</dbReference>
<dbReference type="EMBL" id="LFYR01002147">
    <property type="protein sequence ID" value="KMZ56720.1"/>
    <property type="molecule type" value="Genomic_DNA"/>
</dbReference>
<dbReference type="PANTHER" id="PTHR32278">
    <property type="entry name" value="F-BOX DOMAIN-CONTAINING PROTEIN"/>
    <property type="match status" value="1"/>
</dbReference>
<protein>
    <submittedName>
        <fullName evidence="1">Uncharacterized protein</fullName>
    </submittedName>
</protein>
<comment type="caution">
    <text evidence="1">The sequence shown here is derived from an EMBL/GenBank/DDBJ whole genome shotgun (WGS) entry which is preliminary data.</text>
</comment>
<proteinExistence type="predicted"/>
<evidence type="ECO:0000313" key="1">
    <source>
        <dbReference type="EMBL" id="KMZ56720.1"/>
    </source>
</evidence>
<keyword evidence="2" id="KW-1185">Reference proteome</keyword>
<dbReference type="InterPro" id="IPR025886">
    <property type="entry name" value="PP2-like"/>
</dbReference>
<accession>A0A0K9NL84</accession>
<dbReference type="PANTHER" id="PTHR32278:SF85">
    <property type="entry name" value="F-BOX PROTEIN PP2-B11-LIKE"/>
    <property type="match status" value="1"/>
</dbReference>
<evidence type="ECO:0000313" key="2">
    <source>
        <dbReference type="Proteomes" id="UP000036987"/>
    </source>
</evidence>
<dbReference type="Proteomes" id="UP000036987">
    <property type="component" value="Unassembled WGS sequence"/>
</dbReference>
<organism evidence="1 2">
    <name type="scientific">Zostera marina</name>
    <name type="common">Eelgrass</name>
    <dbReference type="NCBI Taxonomy" id="29655"/>
    <lineage>
        <taxon>Eukaryota</taxon>
        <taxon>Viridiplantae</taxon>
        <taxon>Streptophyta</taxon>
        <taxon>Embryophyta</taxon>
        <taxon>Tracheophyta</taxon>
        <taxon>Spermatophyta</taxon>
        <taxon>Magnoliopsida</taxon>
        <taxon>Liliopsida</taxon>
        <taxon>Zosteraceae</taxon>
        <taxon>Zostera</taxon>
    </lineage>
</organism>